<dbReference type="PaxDb" id="2903-EOD38620"/>
<evidence type="ECO:0008006" key="3">
    <source>
        <dbReference type="Google" id="ProtNLM"/>
    </source>
</evidence>
<organism evidence="1 2">
    <name type="scientific">Emiliania huxleyi (strain CCMP1516)</name>
    <dbReference type="NCBI Taxonomy" id="280463"/>
    <lineage>
        <taxon>Eukaryota</taxon>
        <taxon>Haptista</taxon>
        <taxon>Haptophyta</taxon>
        <taxon>Prymnesiophyceae</taxon>
        <taxon>Isochrysidales</taxon>
        <taxon>Noelaerhabdaceae</taxon>
        <taxon>Emiliania</taxon>
    </lineage>
</organism>
<protein>
    <recommendedName>
        <fullName evidence="3">Nucleotide-diphospho-sugar transferase domain-containing protein</fullName>
    </recommendedName>
</protein>
<dbReference type="EnsemblProtists" id="EOD38620">
    <property type="protein sequence ID" value="EOD38620"/>
    <property type="gene ID" value="EMIHUDRAFT_224408"/>
</dbReference>
<dbReference type="RefSeq" id="XP_005791049.1">
    <property type="nucleotide sequence ID" value="XM_005790992.1"/>
</dbReference>
<sequence length="396" mass="43107">MTSCGSSQLDTGCGECFSAVAGRTLPPPGPAGRVAIATVWDGGHGYACAIPLWCQGASRLASVVGDAELLILSPKVSEDCPSARYLQPARTIQAAQSYLHRHEGRLGRNSGQRGAFAVSNLLKVAFLSLGSTYELLLYADLDIDLMARPLDAATWRSGAEALLRSSALFVSLFDHASPVNGGLWLVRPRCDVFSQAAELLERGRWSAAEGFDGVGAPRSFPRSRMREVAGLLAAGSDASLFKVEGTINGTHYGKLNSWDFVNGALDQGLLWYLFYLKNDLGTWARYDRGELPWRVEHFWGVSKPWRAAAARGYWKRLAPLEGGRSRRTHCRNLSKRGSRWAGAASSTASKSLVGPLPWPEGMRRFGDQAASWDLSRPGDCRRSGPDCKQNREAFSI</sequence>
<reference evidence="2" key="1">
    <citation type="journal article" date="2013" name="Nature">
        <title>Pan genome of the phytoplankton Emiliania underpins its global distribution.</title>
        <authorList>
            <person name="Read B.A."/>
            <person name="Kegel J."/>
            <person name="Klute M.J."/>
            <person name="Kuo A."/>
            <person name="Lefebvre S.C."/>
            <person name="Maumus F."/>
            <person name="Mayer C."/>
            <person name="Miller J."/>
            <person name="Monier A."/>
            <person name="Salamov A."/>
            <person name="Young J."/>
            <person name="Aguilar M."/>
            <person name="Claverie J.M."/>
            <person name="Frickenhaus S."/>
            <person name="Gonzalez K."/>
            <person name="Herman E.K."/>
            <person name="Lin Y.C."/>
            <person name="Napier J."/>
            <person name="Ogata H."/>
            <person name="Sarno A.F."/>
            <person name="Shmutz J."/>
            <person name="Schroeder D."/>
            <person name="de Vargas C."/>
            <person name="Verret F."/>
            <person name="von Dassow P."/>
            <person name="Valentin K."/>
            <person name="Van de Peer Y."/>
            <person name="Wheeler G."/>
            <person name="Dacks J.B."/>
            <person name="Delwiche C.F."/>
            <person name="Dyhrman S.T."/>
            <person name="Glockner G."/>
            <person name="John U."/>
            <person name="Richards T."/>
            <person name="Worden A.Z."/>
            <person name="Zhang X."/>
            <person name="Grigoriev I.V."/>
            <person name="Allen A.E."/>
            <person name="Bidle K."/>
            <person name="Borodovsky M."/>
            <person name="Bowler C."/>
            <person name="Brownlee C."/>
            <person name="Cock J.M."/>
            <person name="Elias M."/>
            <person name="Gladyshev V.N."/>
            <person name="Groth M."/>
            <person name="Guda C."/>
            <person name="Hadaegh A."/>
            <person name="Iglesias-Rodriguez M.D."/>
            <person name="Jenkins J."/>
            <person name="Jones B.M."/>
            <person name="Lawson T."/>
            <person name="Leese F."/>
            <person name="Lindquist E."/>
            <person name="Lobanov A."/>
            <person name="Lomsadze A."/>
            <person name="Malik S.B."/>
            <person name="Marsh M.E."/>
            <person name="Mackinder L."/>
            <person name="Mock T."/>
            <person name="Mueller-Roeber B."/>
            <person name="Pagarete A."/>
            <person name="Parker M."/>
            <person name="Probert I."/>
            <person name="Quesneville H."/>
            <person name="Raines C."/>
            <person name="Rensing S.A."/>
            <person name="Riano-Pachon D.M."/>
            <person name="Richier S."/>
            <person name="Rokitta S."/>
            <person name="Shiraiwa Y."/>
            <person name="Soanes D.M."/>
            <person name="van der Giezen M."/>
            <person name="Wahlund T.M."/>
            <person name="Williams B."/>
            <person name="Wilson W."/>
            <person name="Wolfe G."/>
            <person name="Wurch L.L."/>
        </authorList>
    </citation>
    <scope>NUCLEOTIDE SEQUENCE</scope>
</reference>
<keyword evidence="2" id="KW-1185">Reference proteome</keyword>
<dbReference type="GeneID" id="17283891"/>
<dbReference type="OMA" id="INGTHYG"/>
<name>A0A0D3KS85_EMIH1</name>
<dbReference type="KEGG" id="ehx:EMIHUDRAFT_224408"/>
<dbReference type="Proteomes" id="UP000013827">
    <property type="component" value="Unassembled WGS sequence"/>
</dbReference>
<dbReference type="HOGENOM" id="CLU_697259_0_0_1"/>
<reference evidence="1" key="2">
    <citation type="submission" date="2024-10" db="UniProtKB">
        <authorList>
            <consortium name="EnsemblProtists"/>
        </authorList>
    </citation>
    <scope>IDENTIFICATION</scope>
</reference>
<proteinExistence type="predicted"/>
<evidence type="ECO:0000313" key="1">
    <source>
        <dbReference type="EnsemblProtists" id="EOD38620"/>
    </source>
</evidence>
<evidence type="ECO:0000313" key="2">
    <source>
        <dbReference type="Proteomes" id="UP000013827"/>
    </source>
</evidence>
<accession>A0A0D3KS85</accession>
<dbReference type="AlphaFoldDB" id="A0A0D3KS85"/>